<reference evidence="7" key="2">
    <citation type="submission" date="2019-02" db="EMBL/GenBank/DDBJ databases">
        <title>Granulicella sibirica sp. nov., a psychrotolerant acidobacterium isolated from an organic soil layer in forested tundra, West Siberia.</title>
        <authorList>
            <person name="Oshkin I.Y."/>
            <person name="Kulichevskaya I.S."/>
            <person name="Rijpstra W.I.C."/>
            <person name="Sinninghe Damste J.S."/>
            <person name="Rakitin A.L."/>
            <person name="Ravin N.V."/>
            <person name="Dedysh S.N."/>
        </authorList>
    </citation>
    <scope>NUCLEOTIDE SEQUENCE [LARGE SCALE GENOMIC DNA]</scope>
    <source>
        <strain evidence="7">AF10</strain>
    </source>
</reference>
<dbReference type="GO" id="GO:0006950">
    <property type="term" value="P:response to stress"/>
    <property type="evidence" value="ECO:0007669"/>
    <property type="project" value="TreeGrafter"/>
</dbReference>
<dbReference type="Pfam" id="PF01047">
    <property type="entry name" value="MarR"/>
    <property type="match status" value="1"/>
</dbReference>
<evidence type="ECO:0000313" key="6">
    <source>
        <dbReference type="EMBL" id="RXH56432.1"/>
    </source>
</evidence>
<dbReference type="PANTHER" id="PTHR33164:SF57">
    <property type="entry name" value="MARR-FAMILY TRANSCRIPTIONAL REGULATOR"/>
    <property type="match status" value="1"/>
</dbReference>
<evidence type="ECO:0000256" key="1">
    <source>
        <dbReference type="ARBA" id="ARBA00023015"/>
    </source>
</evidence>
<accession>A0A4Q0T104</accession>
<dbReference type="SMART" id="SM00347">
    <property type="entry name" value="HTH_MARR"/>
    <property type="match status" value="1"/>
</dbReference>
<dbReference type="SUPFAM" id="SSF46785">
    <property type="entry name" value="Winged helix' DNA-binding domain"/>
    <property type="match status" value="1"/>
</dbReference>
<dbReference type="AlphaFoldDB" id="A0A4Q0T104"/>
<organism evidence="6 7">
    <name type="scientific">Granulicella sibirica</name>
    <dbReference type="NCBI Taxonomy" id="2479048"/>
    <lineage>
        <taxon>Bacteria</taxon>
        <taxon>Pseudomonadati</taxon>
        <taxon>Acidobacteriota</taxon>
        <taxon>Terriglobia</taxon>
        <taxon>Terriglobales</taxon>
        <taxon>Acidobacteriaceae</taxon>
        <taxon>Granulicella</taxon>
    </lineage>
</organism>
<dbReference type="PROSITE" id="PS01117">
    <property type="entry name" value="HTH_MARR_1"/>
    <property type="match status" value="1"/>
</dbReference>
<dbReference type="InterPro" id="IPR023187">
    <property type="entry name" value="Tscrpt_reg_MarR-type_CS"/>
</dbReference>
<dbReference type="GO" id="GO:0003700">
    <property type="term" value="F:DNA-binding transcription factor activity"/>
    <property type="evidence" value="ECO:0007669"/>
    <property type="project" value="InterPro"/>
</dbReference>
<dbReference type="InterPro" id="IPR000835">
    <property type="entry name" value="HTH_MarR-typ"/>
</dbReference>
<proteinExistence type="predicted"/>
<evidence type="ECO:0000256" key="2">
    <source>
        <dbReference type="ARBA" id="ARBA00023125"/>
    </source>
</evidence>
<evidence type="ECO:0000259" key="5">
    <source>
        <dbReference type="PROSITE" id="PS50995"/>
    </source>
</evidence>
<keyword evidence="3" id="KW-0804">Transcription</keyword>
<dbReference type="Proteomes" id="UP000289437">
    <property type="component" value="Unassembled WGS sequence"/>
</dbReference>
<evidence type="ECO:0000313" key="7">
    <source>
        <dbReference type="Proteomes" id="UP000289437"/>
    </source>
</evidence>
<name>A0A4Q0T104_9BACT</name>
<dbReference type="OrthoDB" id="763883at2"/>
<dbReference type="PROSITE" id="PS50995">
    <property type="entry name" value="HTH_MARR_2"/>
    <property type="match status" value="1"/>
</dbReference>
<sequence>MPKKASFDPHIRSSLPDLHRSVLDIVGIFNSPERDAAMLESAGLTLERALFPLLVLISKYGPIGVVDVATRVGRDYTTVSRQVARLEELGLVARRAASSDRRTREATVTPQGRAATDAVDAARERLALRMFRNWCRADYDQLLRLTRMLADGLDETPAPGSKLAEAMARRKRTPSPDTKR</sequence>
<keyword evidence="1" id="KW-0805">Transcription regulation</keyword>
<evidence type="ECO:0000256" key="4">
    <source>
        <dbReference type="SAM" id="MobiDB-lite"/>
    </source>
</evidence>
<protein>
    <submittedName>
        <fullName evidence="6">Transcriptional regulator, MarR family</fullName>
    </submittedName>
</protein>
<keyword evidence="2" id="KW-0238">DNA-binding</keyword>
<dbReference type="Gene3D" id="1.10.10.10">
    <property type="entry name" value="Winged helix-like DNA-binding domain superfamily/Winged helix DNA-binding domain"/>
    <property type="match status" value="1"/>
</dbReference>
<dbReference type="RefSeq" id="WP_128913892.1">
    <property type="nucleotide sequence ID" value="NZ_RDSM01000002.1"/>
</dbReference>
<keyword evidence="7" id="KW-1185">Reference proteome</keyword>
<comment type="caution">
    <text evidence="6">The sequence shown here is derived from an EMBL/GenBank/DDBJ whole genome shotgun (WGS) entry which is preliminary data.</text>
</comment>
<dbReference type="InterPro" id="IPR036388">
    <property type="entry name" value="WH-like_DNA-bd_sf"/>
</dbReference>
<feature type="region of interest" description="Disordered" evidence="4">
    <location>
        <begin position="154"/>
        <end position="180"/>
    </location>
</feature>
<dbReference type="PANTHER" id="PTHR33164">
    <property type="entry name" value="TRANSCRIPTIONAL REGULATOR, MARR FAMILY"/>
    <property type="match status" value="1"/>
</dbReference>
<dbReference type="EMBL" id="RDSM01000002">
    <property type="protein sequence ID" value="RXH56432.1"/>
    <property type="molecule type" value="Genomic_DNA"/>
</dbReference>
<feature type="domain" description="HTH marR-type" evidence="5">
    <location>
        <begin position="15"/>
        <end position="151"/>
    </location>
</feature>
<dbReference type="InterPro" id="IPR036390">
    <property type="entry name" value="WH_DNA-bd_sf"/>
</dbReference>
<gene>
    <name evidence="6" type="ORF">GRAN_3289</name>
</gene>
<dbReference type="GO" id="GO:0003677">
    <property type="term" value="F:DNA binding"/>
    <property type="evidence" value="ECO:0007669"/>
    <property type="project" value="UniProtKB-KW"/>
</dbReference>
<dbReference type="InterPro" id="IPR039422">
    <property type="entry name" value="MarR/SlyA-like"/>
</dbReference>
<evidence type="ECO:0000256" key="3">
    <source>
        <dbReference type="ARBA" id="ARBA00023163"/>
    </source>
</evidence>
<reference evidence="6 7" key="1">
    <citation type="submission" date="2018-11" db="EMBL/GenBank/DDBJ databases">
        <authorList>
            <person name="Mardanov A.V."/>
            <person name="Ravin N.V."/>
            <person name="Dedysh S.N."/>
        </authorList>
    </citation>
    <scope>NUCLEOTIDE SEQUENCE [LARGE SCALE GENOMIC DNA]</scope>
    <source>
        <strain evidence="6 7">AF10</strain>
    </source>
</reference>